<evidence type="ECO:0000313" key="2">
    <source>
        <dbReference type="Proteomes" id="UP000034846"/>
    </source>
</evidence>
<name>A0A0G2ACW1_9BACT</name>
<proteinExistence type="predicted"/>
<dbReference type="Proteomes" id="UP000034846">
    <property type="component" value="Unassembled WGS sequence"/>
</dbReference>
<comment type="caution">
    <text evidence="1">The sequence shown here is derived from an EMBL/GenBank/DDBJ whole genome shotgun (WGS) entry which is preliminary data.</text>
</comment>
<gene>
    <name evidence="1" type="ORF">UY72_C0016G0007</name>
</gene>
<accession>A0A0G2ACW1</accession>
<protein>
    <submittedName>
        <fullName evidence="1">Uncharacterized protein</fullName>
    </submittedName>
</protein>
<reference evidence="1 2" key="1">
    <citation type="journal article" date="2015" name="Nature">
        <title>rRNA introns, odd ribosomes, and small enigmatic genomes across a large radiation of phyla.</title>
        <authorList>
            <person name="Brown C.T."/>
            <person name="Hug L.A."/>
            <person name="Thomas B.C."/>
            <person name="Sharon I."/>
            <person name="Castelle C.J."/>
            <person name="Singh A."/>
            <person name="Wilkins M.J."/>
            <person name="Williams K.H."/>
            <person name="Banfield J.F."/>
        </authorList>
    </citation>
    <scope>NUCLEOTIDE SEQUENCE [LARGE SCALE GENOMIC DNA]</scope>
</reference>
<dbReference type="AlphaFoldDB" id="A0A0G2ACW1"/>
<dbReference type="EMBL" id="LCRD01000016">
    <property type="protein sequence ID" value="KKW30274.1"/>
    <property type="molecule type" value="Genomic_DNA"/>
</dbReference>
<sequence length="140" mass="15729">MANIVLKLTALELAHLIPDLDRIREPLEVFTGDAFVNYRPQHGTLTFLNGVANVTIESGEQLPVPNPGDAWTFVSLLTYQQLLGRIGEAERFVRADVIPDFGMTWHDLGKRPHKVLVRADLLITLQSYLVSIRTNLRARA</sequence>
<evidence type="ECO:0000313" key="1">
    <source>
        <dbReference type="EMBL" id="KKW30274.1"/>
    </source>
</evidence>
<organism evidence="1 2">
    <name type="scientific">Candidatus Uhrbacteria bacterium GW2011_GWD2_52_7</name>
    <dbReference type="NCBI Taxonomy" id="1618989"/>
    <lineage>
        <taxon>Bacteria</taxon>
        <taxon>Candidatus Uhriibacteriota</taxon>
    </lineage>
</organism>